<reference evidence="1 2" key="1">
    <citation type="submission" date="2016-05" db="EMBL/GenBank/DDBJ databases">
        <title>Paenibacillus sp. 1ZS3-15 nov., isolated from the rhizosphere soil.</title>
        <authorList>
            <person name="Zhang X.X."/>
            <person name="Zhang J."/>
        </authorList>
    </citation>
    <scope>NUCLEOTIDE SEQUENCE [LARGE SCALE GENOMIC DNA]</scope>
    <source>
        <strain evidence="1 2">1ZS3-15</strain>
    </source>
</reference>
<protein>
    <recommendedName>
        <fullName evidence="3">RiboL-PSP-HEPN domain-containing protein</fullName>
    </recommendedName>
</protein>
<comment type="caution">
    <text evidence="1">The sequence shown here is derived from an EMBL/GenBank/DDBJ whole genome shotgun (WGS) entry which is preliminary data.</text>
</comment>
<organism evidence="1 2">
    <name type="scientific">Paenibacillus oryzisoli</name>
    <dbReference type="NCBI Taxonomy" id="1850517"/>
    <lineage>
        <taxon>Bacteria</taxon>
        <taxon>Bacillati</taxon>
        <taxon>Bacillota</taxon>
        <taxon>Bacilli</taxon>
        <taxon>Bacillales</taxon>
        <taxon>Paenibacillaceae</taxon>
        <taxon>Paenibacillus</taxon>
    </lineage>
</organism>
<evidence type="ECO:0000313" key="1">
    <source>
        <dbReference type="EMBL" id="OAS16764.1"/>
    </source>
</evidence>
<evidence type="ECO:0008006" key="3">
    <source>
        <dbReference type="Google" id="ProtNLM"/>
    </source>
</evidence>
<keyword evidence="2" id="KW-1185">Reference proteome</keyword>
<evidence type="ECO:0000313" key="2">
    <source>
        <dbReference type="Proteomes" id="UP000078454"/>
    </source>
</evidence>
<dbReference type="Proteomes" id="UP000078454">
    <property type="component" value="Unassembled WGS sequence"/>
</dbReference>
<dbReference type="AlphaFoldDB" id="A0A198A5L0"/>
<dbReference type="EMBL" id="LYPB01000074">
    <property type="protein sequence ID" value="OAS16764.1"/>
    <property type="molecule type" value="Genomic_DNA"/>
</dbReference>
<name>A0A198A5L0_9BACL</name>
<accession>A0A198A5L0</accession>
<proteinExistence type="predicted"/>
<dbReference type="RefSeq" id="WP_068666953.1">
    <property type="nucleotide sequence ID" value="NZ_LYPB01000074.1"/>
</dbReference>
<dbReference type="STRING" id="1850517.A8708_07815"/>
<gene>
    <name evidence="1" type="ORF">A8708_07815</name>
</gene>
<sequence>MEDEKQRKVKVNDIRMCQPVGFRSKEEQQIIFVQLTESFEHNEKNVYFYRPNNVSLCMNISKKESEKAKKIYKQLVEPKLSIEDTKSIEFKEEETSTLYDYFEHIHTSLIFIYTAVEAFANLAIPNTFEYEKVNNKGIKEICNKENIERWMPTSEKLIEILPMVLKTTSPKDTDYWSKFKKLEGMRNDLIHQKTISDMKVFIQFLDKEIFELIGSGFKLLTFFCKESSDNPFFPMGFGKRDIIINDVETFDDIFELIEEGSNRA</sequence>
<dbReference type="OrthoDB" id="7055803at2"/>